<dbReference type="SMART" id="SM00155">
    <property type="entry name" value="PLDc"/>
    <property type="match status" value="2"/>
</dbReference>
<dbReference type="CDD" id="cd09107">
    <property type="entry name" value="PLDc_vPLD3_4_5_like_2"/>
    <property type="match status" value="1"/>
</dbReference>
<dbReference type="Pfam" id="PF13091">
    <property type="entry name" value="PLDc_2"/>
    <property type="match status" value="1"/>
</dbReference>
<protein>
    <recommendedName>
        <fullName evidence="1">PLD phosphodiesterase domain-containing protein</fullName>
    </recommendedName>
</protein>
<evidence type="ECO:0000313" key="2">
    <source>
        <dbReference type="EMBL" id="CAK9149556.1"/>
    </source>
</evidence>
<dbReference type="Proteomes" id="UP001642360">
    <property type="component" value="Unassembled WGS sequence"/>
</dbReference>
<name>A0ABC8RX52_9AQUA</name>
<evidence type="ECO:0000259" key="1">
    <source>
        <dbReference type="PROSITE" id="PS50035"/>
    </source>
</evidence>
<dbReference type="PANTHER" id="PTHR10185:SF17">
    <property type="entry name" value="GM01519P-RELATED"/>
    <property type="match status" value="1"/>
</dbReference>
<dbReference type="SUPFAM" id="SSF56024">
    <property type="entry name" value="Phospholipase D/nuclease"/>
    <property type="match status" value="2"/>
</dbReference>
<sequence>DVLRWLARNSSRNLDIMAQYWQLIAHPDNPHSGDYGYSNDDMQRFGAIEGLGVYKAIENAADRNVNIRLLQHSGVYPDYTEEPSKLASGRPNVKNVTLLLSQWWGSGVVHAKVWISDHRDVYIGSANNDWKSLTQVKEVGIYLVGCPRIAENVEVYYNNLWELAHLDVSAYTKTVWDQQWQVSLLALEYSPATATNPEKGVSYTSPKLVLLVRKQSMKLRCSCILGNVVDGTAFCNDRSPLPQYVEVPHTAGYPVLSDPDMFQMAIETPGSNNSSLHPHFGYLSFAPPELSFGKYLTDEQAWVDTIKSVGIGASVRISTMDWLGQSQYTNQTVYWSTLSSAVSEVIFSKHAEVKILVAYWAHYINNTDQYLKSLLYSNTLCSSSKYNKCSGKVEIKYYMVPGFNLTGPANLNGTSTGNIYPGFTRVNHGKYTVSDVRAHIGTSNLIWDYFYTTAGVSFGTYNPAIILQLQEIFDADWNSPYAVPVESLEEARAYSS</sequence>
<dbReference type="EMBL" id="CAUOFW020001892">
    <property type="protein sequence ID" value="CAK9149556.1"/>
    <property type="molecule type" value="Genomic_DNA"/>
</dbReference>
<dbReference type="AlphaFoldDB" id="A0ABC8RX52"/>
<dbReference type="InterPro" id="IPR050874">
    <property type="entry name" value="Diverse_PLD-related"/>
</dbReference>
<dbReference type="Gene3D" id="3.30.870.10">
    <property type="entry name" value="Endonuclease Chain A"/>
    <property type="match status" value="2"/>
</dbReference>
<dbReference type="InterPro" id="IPR025202">
    <property type="entry name" value="PLD-like_dom"/>
</dbReference>
<feature type="domain" description="PLD phosphodiesterase" evidence="1">
    <location>
        <begin position="105"/>
        <end position="132"/>
    </location>
</feature>
<dbReference type="PANTHER" id="PTHR10185">
    <property type="entry name" value="PHOSPHOLIPASE D - RELATED"/>
    <property type="match status" value="1"/>
</dbReference>
<dbReference type="InterPro" id="IPR001736">
    <property type="entry name" value="PLipase_D/transphosphatidylase"/>
</dbReference>
<organism evidence="2 3">
    <name type="scientific">Ilex paraguariensis</name>
    <name type="common">yerba mate</name>
    <dbReference type="NCBI Taxonomy" id="185542"/>
    <lineage>
        <taxon>Eukaryota</taxon>
        <taxon>Viridiplantae</taxon>
        <taxon>Streptophyta</taxon>
        <taxon>Embryophyta</taxon>
        <taxon>Tracheophyta</taxon>
        <taxon>Spermatophyta</taxon>
        <taxon>Magnoliopsida</taxon>
        <taxon>eudicotyledons</taxon>
        <taxon>Gunneridae</taxon>
        <taxon>Pentapetalae</taxon>
        <taxon>asterids</taxon>
        <taxon>campanulids</taxon>
        <taxon>Aquifoliales</taxon>
        <taxon>Aquifoliaceae</taxon>
        <taxon>Ilex</taxon>
    </lineage>
</organism>
<feature type="non-terminal residue" evidence="2">
    <location>
        <position position="1"/>
    </location>
</feature>
<comment type="caution">
    <text evidence="2">The sequence shown here is derived from an EMBL/GenBank/DDBJ whole genome shotgun (WGS) entry which is preliminary data.</text>
</comment>
<proteinExistence type="predicted"/>
<reference evidence="2 3" key="1">
    <citation type="submission" date="2024-02" db="EMBL/GenBank/DDBJ databases">
        <authorList>
            <person name="Vignale AGUSTIN F."/>
            <person name="Sosa J E."/>
            <person name="Modenutti C."/>
        </authorList>
    </citation>
    <scope>NUCLEOTIDE SEQUENCE [LARGE SCALE GENOMIC DNA]</scope>
</reference>
<gene>
    <name evidence="2" type="ORF">ILEXP_LOCUS17608</name>
</gene>
<accession>A0ABC8RX52</accession>
<evidence type="ECO:0000313" key="3">
    <source>
        <dbReference type="Proteomes" id="UP001642360"/>
    </source>
</evidence>
<feature type="domain" description="PLD phosphodiesterase" evidence="1">
    <location>
        <begin position="423"/>
        <end position="449"/>
    </location>
</feature>
<keyword evidence="3" id="KW-1185">Reference proteome</keyword>
<dbReference type="PROSITE" id="PS50035">
    <property type="entry name" value="PLD"/>
    <property type="match status" value="2"/>
</dbReference>